<dbReference type="RefSeq" id="WP_050916612.1">
    <property type="nucleotide sequence ID" value="NZ_JAILXN010000001.1"/>
</dbReference>
<gene>
    <name evidence="1" type="ORF">FXF03_00955</name>
</gene>
<protein>
    <submittedName>
        <fullName evidence="1">Uncharacterized protein</fullName>
    </submittedName>
</protein>
<evidence type="ECO:0000313" key="1">
    <source>
        <dbReference type="EMBL" id="TXX67168.1"/>
    </source>
</evidence>
<dbReference type="AlphaFoldDB" id="A0ABD7SRR1"/>
<organism evidence="1 2">
    <name type="scientific">Vibrio cholerae</name>
    <dbReference type="NCBI Taxonomy" id="666"/>
    <lineage>
        <taxon>Bacteria</taxon>
        <taxon>Pseudomonadati</taxon>
        <taxon>Pseudomonadota</taxon>
        <taxon>Gammaproteobacteria</taxon>
        <taxon>Vibrionales</taxon>
        <taxon>Vibrionaceae</taxon>
        <taxon>Vibrio</taxon>
    </lineage>
</organism>
<comment type="caution">
    <text evidence="1">The sequence shown here is derived from an EMBL/GenBank/DDBJ whole genome shotgun (WGS) entry which is preliminary data.</text>
</comment>
<proteinExistence type="predicted"/>
<accession>A0ABD7SRR1</accession>
<name>A0ABD7SRR1_VIBCL</name>
<sequence length="106" mass="11625">MNKEVGYISFVMIDEPNNMVLNLGGAGFSTKERLDSEWQRIPSFEGHSAFVADLEDSTGSIVDDKSVSADVITARLGKPIHELIASARLHAVEEETALRNTSFQSQ</sequence>
<dbReference type="Proteomes" id="UP000323819">
    <property type="component" value="Unassembled WGS sequence"/>
</dbReference>
<dbReference type="EMBL" id="VSIJ01000005">
    <property type="protein sequence ID" value="TXX67168.1"/>
    <property type="molecule type" value="Genomic_DNA"/>
</dbReference>
<evidence type="ECO:0000313" key="2">
    <source>
        <dbReference type="Proteomes" id="UP000323819"/>
    </source>
</evidence>
<reference evidence="1 2" key="1">
    <citation type="submission" date="2019-06" db="EMBL/GenBank/DDBJ databases">
        <title>Vibrio cholerae phylogeny based on whole-genome sequencing reveals genetic diversity and population strucutre.</title>
        <authorList>
            <person name="Zhiqiu Y."/>
            <person name="Bin L."/>
            <person name="Lingyan J."/>
        </authorList>
    </citation>
    <scope>NUCLEOTIDE SEQUENCE [LARGE SCALE GENOMIC DNA]</scope>
    <source>
        <strain evidence="1 2">N2814</strain>
    </source>
</reference>